<protein>
    <submittedName>
        <fullName evidence="2">Uncharacterized protein</fullName>
    </submittedName>
</protein>
<reference evidence="2 3" key="1">
    <citation type="submission" date="2017-04" db="EMBL/GenBank/DDBJ databases">
        <authorList>
            <person name="Varghese N."/>
            <person name="Submissions S."/>
        </authorList>
    </citation>
    <scope>NUCLEOTIDE SEQUENCE [LARGE SCALE GENOMIC DNA]</scope>
    <source>
        <strain evidence="2 3">J12</strain>
    </source>
</reference>
<name>A0ABY1M313_9BACL</name>
<dbReference type="EMBL" id="FXAE01000069">
    <property type="protein sequence ID" value="SMF64466.1"/>
    <property type="molecule type" value="Genomic_DNA"/>
</dbReference>
<organism evidence="2 3">
    <name type="scientific">Paenibacillus barengoltzii J12</name>
    <dbReference type="NCBI Taxonomy" id="935846"/>
    <lineage>
        <taxon>Bacteria</taxon>
        <taxon>Bacillati</taxon>
        <taxon>Bacillota</taxon>
        <taxon>Bacilli</taxon>
        <taxon>Bacillales</taxon>
        <taxon>Paenibacillaceae</taxon>
        <taxon>Paenibacillus</taxon>
    </lineage>
</organism>
<sequence>MLLQAVKDDLKAIINDSVKIENLYGIAEEKALAIQSHVQRELKRVEKQLAELDNRFDKLLSLHVEEAITTDQFKHQKERNAHQQQLLHNKKAELILALEEGKNLAERKEAFRKEVERFIDLDISDEQVLKQVLQRLIQTIEVFEDGKIKINYNLSHTLPSN</sequence>
<evidence type="ECO:0000313" key="3">
    <source>
        <dbReference type="Proteomes" id="UP000192939"/>
    </source>
</evidence>
<gene>
    <name evidence="2" type="ORF">SAMN02744124_04170</name>
</gene>
<proteinExistence type="predicted"/>
<keyword evidence="3" id="KW-1185">Reference proteome</keyword>
<dbReference type="Proteomes" id="UP000192939">
    <property type="component" value="Unassembled WGS sequence"/>
</dbReference>
<dbReference type="RefSeq" id="WP_016313425.1">
    <property type="nucleotide sequence ID" value="NZ_FXAE01000069.1"/>
</dbReference>
<comment type="caution">
    <text evidence="2">The sequence shown here is derived from an EMBL/GenBank/DDBJ whole genome shotgun (WGS) entry which is preliminary data.</text>
</comment>
<feature type="coiled-coil region" evidence="1">
    <location>
        <begin position="35"/>
        <end position="62"/>
    </location>
</feature>
<evidence type="ECO:0000256" key="1">
    <source>
        <dbReference type="SAM" id="Coils"/>
    </source>
</evidence>
<accession>A0ABY1M313</accession>
<evidence type="ECO:0000313" key="2">
    <source>
        <dbReference type="EMBL" id="SMF64466.1"/>
    </source>
</evidence>
<keyword evidence="1" id="KW-0175">Coiled coil</keyword>